<dbReference type="SUPFAM" id="SSF55931">
    <property type="entry name" value="Glutamine synthetase/guanido kinase"/>
    <property type="match status" value="1"/>
</dbReference>
<protein>
    <recommendedName>
        <fullName evidence="5">Putative glutamate--cysteine ligase 2</fullName>
        <ecNumber evidence="5">6.3.2.2</ecNumber>
    </recommendedName>
    <alternativeName>
        <fullName evidence="5">Gamma-glutamylcysteine synthetase 2</fullName>
        <shortName evidence="5">GCS 2</shortName>
        <shortName evidence="5">Gamma-GCS 2</shortName>
    </alternativeName>
</protein>
<evidence type="ECO:0000313" key="6">
    <source>
        <dbReference type="EMBL" id="MFC3896156.1"/>
    </source>
</evidence>
<dbReference type="InterPro" id="IPR011793">
    <property type="entry name" value="YbdK"/>
</dbReference>
<dbReference type="InterPro" id="IPR006336">
    <property type="entry name" value="GCS2"/>
</dbReference>
<keyword evidence="1 5" id="KW-0436">Ligase</keyword>
<comment type="similarity">
    <text evidence="5">Belongs to the glutamate--cysteine ligase type 2 family. YbdK subfamily.</text>
</comment>
<dbReference type="Proteomes" id="UP001595690">
    <property type="component" value="Unassembled WGS sequence"/>
</dbReference>
<gene>
    <name evidence="6" type="ORF">ACFOWZ_32160</name>
</gene>
<keyword evidence="2 5" id="KW-0547">Nucleotide-binding</keyword>
<keyword evidence="7" id="KW-1185">Reference proteome</keyword>
<evidence type="ECO:0000256" key="1">
    <source>
        <dbReference type="ARBA" id="ARBA00022598"/>
    </source>
</evidence>
<dbReference type="HAMAP" id="MF_01609">
    <property type="entry name" value="Glu_cys_ligase_2"/>
    <property type="match status" value="1"/>
</dbReference>
<dbReference type="GO" id="GO:0016874">
    <property type="term" value="F:ligase activity"/>
    <property type="evidence" value="ECO:0007669"/>
    <property type="project" value="UniProtKB-KW"/>
</dbReference>
<evidence type="ECO:0000256" key="5">
    <source>
        <dbReference type="HAMAP-Rule" id="MF_01609"/>
    </source>
</evidence>
<reference evidence="7" key="1">
    <citation type="journal article" date="2019" name="Int. J. Syst. Evol. Microbiol.">
        <title>The Global Catalogue of Microorganisms (GCM) 10K type strain sequencing project: providing services to taxonomists for standard genome sequencing and annotation.</title>
        <authorList>
            <consortium name="The Broad Institute Genomics Platform"/>
            <consortium name="The Broad Institute Genome Sequencing Center for Infectious Disease"/>
            <person name="Wu L."/>
            <person name="Ma J."/>
        </authorList>
    </citation>
    <scope>NUCLEOTIDE SEQUENCE [LARGE SCALE GENOMIC DNA]</scope>
    <source>
        <strain evidence="7">CGMCC 4.7405</strain>
    </source>
</reference>
<name>A0ABV8C2A3_9PSEU</name>
<evidence type="ECO:0000256" key="2">
    <source>
        <dbReference type="ARBA" id="ARBA00022741"/>
    </source>
</evidence>
<dbReference type="PANTHER" id="PTHR36510:SF1">
    <property type="entry name" value="GLUTAMATE--CYSTEINE LIGASE 2-RELATED"/>
    <property type="match status" value="1"/>
</dbReference>
<keyword evidence="3 5" id="KW-0067">ATP-binding</keyword>
<dbReference type="InterPro" id="IPR014746">
    <property type="entry name" value="Gln_synth/guanido_kin_cat_dom"/>
</dbReference>
<dbReference type="NCBIfam" id="TIGR02050">
    <property type="entry name" value="gshA_cyan_rel"/>
    <property type="match status" value="1"/>
</dbReference>
<dbReference type="InterPro" id="IPR050141">
    <property type="entry name" value="GCL_type2/YbdK_subfam"/>
</dbReference>
<dbReference type="Pfam" id="PF04107">
    <property type="entry name" value="GCS2"/>
    <property type="match status" value="1"/>
</dbReference>
<comment type="function">
    <text evidence="5">ATP-dependent carboxylate-amine ligase which exhibits weak glutamate--cysteine ligase activity.</text>
</comment>
<evidence type="ECO:0000256" key="3">
    <source>
        <dbReference type="ARBA" id="ARBA00022840"/>
    </source>
</evidence>
<evidence type="ECO:0000313" key="7">
    <source>
        <dbReference type="Proteomes" id="UP001595690"/>
    </source>
</evidence>
<comment type="catalytic activity">
    <reaction evidence="4 5">
        <text>L-cysteine + L-glutamate + ATP = gamma-L-glutamyl-L-cysteine + ADP + phosphate + H(+)</text>
        <dbReference type="Rhea" id="RHEA:13285"/>
        <dbReference type="ChEBI" id="CHEBI:15378"/>
        <dbReference type="ChEBI" id="CHEBI:29985"/>
        <dbReference type="ChEBI" id="CHEBI:30616"/>
        <dbReference type="ChEBI" id="CHEBI:35235"/>
        <dbReference type="ChEBI" id="CHEBI:43474"/>
        <dbReference type="ChEBI" id="CHEBI:58173"/>
        <dbReference type="ChEBI" id="CHEBI:456216"/>
        <dbReference type="EC" id="6.3.2.2"/>
    </reaction>
</comment>
<organism evidence="6 7">
    <name type="scientific">Lentzea rhizosphaerae</name>
    <dbReference type="NCBI Taxonomy" id="2041025"/>
    <lineage>
        <taxon>Bacteria</taxon>
        <taxon>Bacillati</taxon>
        <taxon>Actinomycetota</taxon>
        <taxon>Actinomycetes</taxon>
        <taxon>Pseudonocardiales</taxon>
        <taxon>Pseudonocardiaceae</taxon>
        <taxon>Lentzea</taxon>
    </lineage>
</organism>
<dbReference type="Gene3D" id="3.30.590.20">
    <property type="match status" value="1"/>
</dbReference>
<comment type="caution">
    <text evidence="6">The sequence shown here is derived from an EMBL/GenBank/DDBJ whole genome shotgun (WGS) entry which is preliminary data.</text>
</comment>
<dbReference type="RefSeq" id="WP_382377747.1">
    <property type="nucleotide sequence ID" value="NZ_JBHRZI010000028.1"/>
</dbReference>
<dbReference type="PANTHER" id="PTHR36510">
    <property type="entry name" value="GLUTAMATE--CYSTEINE LIGASE 2-RELATED"/>
    <property type="match status" value="1"/>
</dbReference>
<accession>A0ABV8C2A3</accession>
<sequence>MPQCADTVGVEEEFLLVDTASGRTSVRADAVLARVQDSELTRFHAELAGTQVEAATGPCTSVADLGEALRQARTALEKAAEEVGLGLLSRGTPQKPSKREIVSRGNPRFRHVLDTYAGVVEHYEACGCHVHVGVPDRETGVRVLNHVRPWLPTLLALSANSPDNGYASWRMVEQSRFPGSGVPPVFSGAAEYDAAVARMVACGTLVDRAQSFWLARLSPKLPTVEFRAADAAATVEDAVLQAALSRALVHTACHGVESPPVRDDVCAAAVWAASRYGLDGAAVDPWRECRVPATALLERLVEHVTPALEDRGELALVHDLVDRRV</sequence>
<evidence type="ECO:0000256" key="4">
    <source>
        <dbReference type="ARBA" id="ARBA00048819"/>
    </source>
</evidence>
<proteinExistence type="inferred from homology"/>
<dbReference type="EMBL" id="JBHRZI010000028">
    <property type="protein sequence ID" value="MFC3896156.1"/>
    <property type="molecule type" value="Genomic_DNA"/>
</dbReference>
<dbReference type="EC" id="6.3.2.2" evidence="5"/>